<proteinExistence type="predicted"/>
<name>A0ACB0XRL6_MELEN</name>
<sequence length="61" mass="7031">MKAHGNLSEEDFSPFKNLGMIVRSWRMVEILLVKGHDLISQGDSRNGILVKYAAYSFYLKR</sequence>
<evidence type="ECO:0000313" key="2">
    <source>
        <dbReference type="Proteomes" id="UP001497535"/>
    </source>
</evidence>
<comment type="caution">
    <text evidence="1">The sequence shown here is derived from an EMBL/GenBank/DDBJ whole genome shotgun (WGS) entry which is preliminary data.</text>
</comment>
<protein>
    <submittedName>
        <fullName evidence="1">Uncharacterized protein</fullName>
    </submittedName>
</protein>
<reference evidence="1" key="1">
    <citation type="submission" date="2023-11" db="EMBL/GenBank/DDBJ databases">
        <authorList>
            <person name="Poullet M."/>
        </authorList>
    </citation>
    <scope>NUCLEOTIDE SEQUENCE</scope>
    <source>
        <strain evidence="1">E1834</strain>
    </source>
</reference>
<evidence type="ECO:0000313" key="1">
    <source>
        <dbReference type="EMBL" id="CAK5014570.1"/>
    </source>
</evidence>
<gene>
    <name evidence="1" type="ORF">MENTE1834_LOCUS2748</name>
</gene>
<organism evidence="1 2">
    <name type="scientific">Meloidogyne enterolobii</name>
    <name type="common">Root-knot nematode worm</name>
    <name type="synonym">Meloidogyne mayaguensis</name>
    <dbReference type="NCBI Taxonomy" id="390850"/>
    <lineage>
        <taxon>Eukaryota</taxon>
        <taxon>Metazoa</taxon>
        <taxon>Ecdysozoa</taxon>
        <taxon>Nematoda</taxon>
        <taxon>Chromadorea</taxon>
        <taxon>Rhabditida</taxon>
        <taxon>Tylenchina</taxon>
        <taxon>Tylenchomorpha</taxon>
        <taxon>Tylenchoidea</taxon>
        <taxon>Meloidogynidae</taxon>
        <taxon>Meloidogyninae</taxon>
        <taxon>Meloidogyne</taxon>
    </lineage>
</organism>
<keyword evidence="2" id="KW-1185">Reference proteome</keyword>
<dbReference type="Proteomes" id="UP001497535">
    <property type="component" value="Unassembled WGS sequence"/>
</dbReference>
<accession>A0ACB0XRL6</accession>
<dbReference type="EMBL" id="CAVMJV010000002">
    <property type="protein sequence ID" value="CAK5014570.1"/>
    <property type="molecule type" value="Genomic_DNA"/>
</dbReference>